<gene>
    <name evidence="1" type="ORF">KDK92_15675</name>
</gene>
<sequence length="953" mass="113090">MENTNNKILIIDEGSEFKIKVEEISEFNKSFFKDIYDSAAKNIKDIIENTEKYHRINKKENFYKDKEERNNIIAFAGERGTGKSSAIVSVAEALKDINNKDVKDCEMSKEFIGIQGYSYINLDVIDPALLEEKESIFEIVIAKMFSKFKEKLDKDDSLEFDDKKRLLKKFQNVYKNLKIINTDRKEFFKDSAGSEDILQTLINLASGSNMRDSFIELVDEFLKLFSNEKEDSRFLVISIDDLDMNIEHSAKMAEQIRKYLMIPNVIILMAVKIDQLKDSVEQMCRKNYKVMLKEGNLSDNPKEMAERYIEKLIPNGRKLFLPDIRAHKNGRVDEIYLEFTKTDNKENETKENKTTIEEKVLEMTYRKTGLIFIKHKYDVHFLIPDNLRELQNYLIMLNNMEDIMTSEDKEKLRLDNNSDEKIKIQKYIIEKRTKNIEKFETYFMKSWIKRNLSKENESLVQEIYDMSIDKKNKFVVTKMSSLIFKMLKKELEEKRYQGIFNDNGKLDKVDNNIIFNIDNNPRNISIGDVLEVLRIYDDYDDVEMKKFKFAIKTIYSIMIYKEIWCNDNFNNVETIIGGNVFRGTRKIVAGKELGFMEDGSKLKLTKYAECSIGEYRNLKHMLGVKANMLRADNLKETFDRIKYHNDEDLELLEWLFYFIYLGKEMYDGSYRISEEEYWYKRSNITRGNIKVDYGIFDCTAFISYLLNPILNLERIYSVNFNQNNKITKEVKTSQSMFTKVVEWKEKYKVVIPLYSIELIEYIYNNIESKSKRRNNIETYYDVFKDIIQAFKKILEEIVQKNIFLNNIEEDGVVNAYVNCPVIKPILEDDNIEDFKKVINLWAEMNNNEKDIKDKIDKINEIINYFKGNKDRTEKTLKDKVEEIYKEKIKDDQKLKEDINVWEKFISNYTYTIDGKRGNRIHEVYIDKLLEILENRKRELEKHNINKNEPGSDS</sequence>
<dbReference type="InterPro" id="IPR027417">
    <property type="entry name" value="P-loop_NTPase"/>
</dbReference>
<keyword evidence="2" id="KW-1185">Reference proteome</keyword>
<accession>A0A9J6P5R1</accession>
<evidence type="ECO:0000313" key="2">
    <source>
        <dbReference type="Proteomes" id="UP001056429"/>
    </source>
</evidence>
<organism evidence="1 2">
    <name type="scientific">Oceanirhabdus seepicola</name>
    <dbReference type="NCBI Taxonomy" id="2828781"/>
    <lineage>
        <taxon>Bacteria</taxon>
        <taxon>Bacillati</taxon>
        <taxon>Bacillota</taxon>
        <taxon>Clostridia</taxon>
        <taxon>Eubacteriales</taxon>
        <taxon>Clostridiaceae</taxon>
        <taxon>Oceanirhabdus</taxon>
    </lineage>
</organism>
<reference evidence="1" key="1">
    <citation type="journal article" date="2021" name="mSystems">
        <title>Bacteria and Archaea Synergistically Convert Glycine Betaine to Biogenic Methane in the Formosa Cold Seep of the South China Sea.</title>
        <authorList>
            <person name="Li L."/>
            <person name="Zhang W."/>
            <person name="Zhang S."/>
            <person name="Song L."/>
            <person name="Sun Q."/>
            <person name="Zhang H."/>
            <person name="Xiang H."/>
            <person name="Dong X."/>
        </authorList>
    </citation>
    <scope>NUCLEOTIDE SEQUENCE</scope>
    <source>
        <strain evidence="1">ZWT</strain>
    </source>
</reference>
<name>A0A9J6P5R1_9CLOT</name>
<evidence type="ECO:0000313" key="1">
    <source>
        <dbReference type="EMBL" id="MCM1991173.1"/>
    </source>
</evidence>
<dbReference type="Proteomes" id="UP001056429">
    <property type="component" value="Unassembled WGS sequence"/>
</dbReference>
<protein>
    <submittedName>
        <fullName evidence="1">Uncharacterized protein</fullName>
    </submittedName>
</protein>
<dbReference type="EMBL" id="JAGSOJ010000003">
    <property type="protein sequence ID" value="MCM1991173.1"/>
    <property type="molecule type" value="Genomic_DNA"/>
</dbReference>
<dbReference type="SUPFAM" id="SSF52540">
    <property type="entry name" value="P-loop containing nucleoside triphosphate hydrolases"/>
    <property type="match status" value="2"/>
</dbReference>
<comment type="caution">
    <text evidence="1">The sequence shown here is derived from an EMBL/GenBank/DDBJ whole genome shotgun (WGS) entry which is preliminary data.</text>
</comment>
<proteinExistence type="predicted"/>
<dbReference type="AlphaFoldDB" id="A0A9J6P5R1"/>
<reference evidence="1" key="2">
    <citation type="submission" date="2021-04" db="EMBL/GenBank/DDBJ databases">
        <authorList>
            <person name="Dong X."/>
        </authorList>
    </citation>
    <scope>NUCLEOTIDE SEQUENCE</scope>
    <source>
        <strain evidence="1">ZWT</strain>
    </source>
</reference>
<dbReference type="RefSeq" id="WP_250860281.1">
    <property type="nucleotide sequence ID" value="NZ_JAGSOJ010000003.1"/>
</dbReference>